<dbReference type="OrthoDB" id="2579025at2759"/>
<evidence type="ECO:0000313" key="10">
    <source>
        <dbReference type="Proteomes" id="UP000001056"/>
    </source>
</evidence>
<evidence type="ECO:0000256" key="1">
    <source>
        <dbReference type="ARBA" id="ARBA00004123"/>
    </source>
</evidence>
<feature type="compositionally biased region" description="Polar residues" evidence="7">
    <location>
        <begin position="33"/>
        <end position="59"/>
    </location>
</feature>
<dbReference type="GeneID" id="4396792"/>
<evidence type="ECO:0000256" key="7">
    <source>
        <dbReference type="SAM" id="MobiDB-lite"/>
    </source>
</evidence>
<dbReference type="OMA" id="SMVTYRF"/>
<dbReference type="Pfam" id="PF00172">
    <property type="entry name" value="Zn_clus"/>
    <property type="match status" value="1"/>
</dbReference>
<dbReference type="AlphaFoldDB" id="Q2GNF5"/>
<dbReference type="Proteomes" id="UP000001056">
    <property type="component" value="Unassembled WGS sequence"/>
</dbReference>
<evidence type="ECO:0000256" key="5">
    <source>
        <dbReference type="ARBA" id="ARBA00023163"/>
    </source>
</evidence>
<organism evidence="9 10">
    <name type="scientific">Chaetomium globosum (strain ATCC 6205 / CBS 148.51 / DSM 1962 / NBRC 6347 / NRRL 1970)</name>
    <name type="common">Soil fungus</name>
    <dbReference type="NCBI Taxonomy" id="306901"/>
    <lineage>
        <taxon>Eukaryota</taxon>
        <taxon>Fungi</taxon>
        <taxon>Dikarya</taxon>
        <taxon>Ascomycota</taxon>
        <taxon>Pezizomycotina</taxon>
        <taxon>Sordariomycetes</taxon>
        <taxon>Sordariomycetidae</taxon>
        <taxon>Sordariales</taxon>
        <taxon>Chaetomiaceae</taxon>
        <taxon>Chaetomium</taxon>
    </lineage>
</organism>
<dbReference type="GO" id="GO:0045944">
    <property type="term" value="P:positive regulation of transcription by RNA polymerase II"/>
    <property type="evidence" value="ECO:0007669"/>
    <property type="project" value="TreeGrafter"/>
</dbReference>
<dbReference type="Gene3D" id="4.10.240.10">
    <property type="entry name" value="Zn(2)-C6 fungal-type DNA-binding domain"/>
    <property type="match status" value="1"/>
</dbReference>
<comment type="subcellular location">
    <subcellularLocation>
        <location evidence="1">Nucleus</location>
    </subcellularLocation>
</comment>
<protein>
    <recommendedName>
        <fullName evidence="8">Zn(2)-C6 fungal-type domain-containing protein</fullName>
    </recommendedName>
</protein>
<dbReference type="GO" id="GO:0008270">
    <property type="term" value="F:zinc ion binding"/>
    <property type="evidence" value="ECO:0007669"/>
    <property type="project" value="InterPro"/>
</dbReference>
<keyword evidence="2" id="KW-0479">Metal-binding</keyword>
<evidence type="ECO:0000256" key="2">
    <source>
        <dbReference type="ARBA" id="ARBA00022723"/>
    </source>
</evidence>
<evidence type="ECO:0000259" key="8">
    <source>
        <dbReference type="PROSITE" id="PS50048"/>
    </source>
</evidence>
<dbReference type="SUPFAM" id="SSF57701">
    <property type="entry name" value="Zn2/Cys6 DNA-binding domain"/>
    <property type="match status" value="1"/>
</dbReference>
<dbReference type="GO" id="GO:0000981">
    <property type="term" value="F:DNA-binding transcription factor activity, RNA polymerase II-specific"/>
    <property type="evidence" value="ECO:0007669"/>
    <property type="project" value="InterPro"/>
</dbReference>
<dbReference type="SMART" id="SM00906">
    <property type="entry name" value="Fungal_trans"/>
    <property type="match status" value="1"/>
</dbReference>
<dbReference type="PANTHER" id="PTHR47540:SF2">
    <property type="entry name" value="ZN(II)2CYS6 TRANSCRIPTION FACTOR (EUROFUNG)"/>
    <property type="match status" value="1"/>
</dbReference>
<dbReference type="Pfam" id="PF04082">
    <property type="entry name" value="Fungal_trans"/>
    <property type="match status" value="1"/>
</dbReference>
<dbReference type="GO" id="GO:0043565">
    <property type="term" value="F:sequence-specific DNA binding"/>
    <property type="evidence" value="ECO:0007669"/>
    <property type="project" value="TreeGrafter"/>
</dbReference>
<feature type="domain" description="Zn(2)-C6 fungal-type" evidence="8">
    <location>
        <begin position="136"/>
        <end position="165"/>
    </location>
</feature>
<keyword evidence="5" id="KW-0804">Transcription</keyword>
<dbReference type="InterPro" id="IPR051711">
    <property type="entry name" value="Stress_Response_Reg"/>
</dbReference>
<evidence type="ECO:0000256" key="3">
    <source>
        <dbReference type="ARBA" id="ARBA00023015"/>
    </source>
</evidence>
<reference evidence="10" key="1">
    <citation type="journal article" date="2015" name="Genome Announc.">
        <title>Draft genome sequence of the cellulolytic fungus Chaetomium globosum.</title>
        <authorList>
            <person name="Cuomo C.A."/>
            <person name="Untereiner W.A."/>
            <person name="Ma L.-J."/>
            <person name="Grabherr M."/>
            <person name="Birren B.W."/>
        </authorList>
    </citation>
    <scope>NUCLEOTIDE SEQUENCE [LARGE SCALE GENOMIC DNA]</scope>
    <source>
        <strain evidence="10">ATCC 6205 / CBS 148.51 / DSM 1962 / NBRC 6347 / NRRL 1970</strain>
    </source>
</reference>
<proteinExistence type="predicted"/>
<accession>Q2GNF5</accession>
<evidence type="ECO:0000256" key="4">
    <source>
        <dbReference type="ARBA" id="ARBA00023125"/>
    </source>
</evidence>
<dbReference type="CDD" id="cd12148">
    <property type="entry name" value="fungal_TF_MHR"/>
    <property type="match status" value="1"/>
</dbReference>
<dbReference type="eggNOG" id="ENOG502SVKA">
    <property type="taxonomic scope" value="Eukaryota"/>
</dbReference>
<sequence length="789" mass="88516">MSEVTQQQFAPAFPGPAAPSTAPLAIPSAEPASHSQSTPTQDPVSSVASPNTPPSNTSGRRGRPAPDTSDDEAASGRKTKRTRKGITCTYDAPYTKGVAGTPPPPPEGDNGEARNYAKPLNEKGKEHRDKGWAARSCDRCRTYKLPCQGKLPCEMCFNERVECTFNRAHQRLPGASPGPHGHLEDICAQQLRDNAWKAWRKIAVAQSLGMSNQPVVTDQLVLLSGDMPINPSEPHRFPETPAVWRRMQDNFAIGWTETFHFLHRPSARLWQDTVYRNWVEEVPLESHIGQAKAAVALMTMALGTMFNYRRWRLARKEISQNWLWTVNNGDNLFLITFDLTGSEPGPPKLESVQARLLQTLYLLCTCRLSQACYVFGNAIQMLTCLGLHRRRGKNRGLGPEIVVHPEYAKVQCERRTFWSAYIIDKHIAAITGQPPHLSTDMTDQALPDCVNDEDMGQAGPLRPHRNDCYMEALLEQAKLARLVEKIKRQVYTLDDVPEAERLESALRLGKAVDELRAQLPPLMAAVKPSLLHFTWRRQQNLVQLAHFHAQMLVYRPFLTTAYPTDREKQQTTDFAIRTCIEAARATLTITVNLAREQAERDKSHFHTLLHPHHLTYVAASILFLVPYVRDRQRASGSRTHPNYRPETDAKLAELANKAVKALVQGTNQYSPARRWAVILEELQEEVVRQLSQDRAPSNEQTDETRGGDLDTLDEQLLEDALRAHWEADIAREAAGDQSVNNGTPRSPAPALVTRLWDKWKTTDWLDFDSAAFGPISAFENGDLPIAPEP</sequence>
<dbReference type="InterPro" id="IPR036864">
    <property type="entry name" value="Zn2-C6_fun-type_DNA-bd_sf"/>
</dbReference>
<feature type="region of interest" description="Disordered" evidence="7">
    <location>
        <begin position="1"/>
        <end position="127"/>
    </location>
</feature>
<dbReference type="EMBL" id="CH408035">
    <property type="protein sequence ID" value="EAQ84095.1"/>
    <property type="molecule type" value="Genomic_DNA"/>
</dbReference>
<keyword evidence="10" id="KW-1185">Reference proteome</keyword>
<dbReference type="PROSITE" id="PS50048">
    <property type="entry name" value="ZN2_CY6_FUNGAL_2"/>
    <property type="match status" value="1"/>
</dbReference>
<keyword evidence="3" id="KW-0805">Transcription regulation</keyword>
<dbReference type="HOGENOM" id="CLU_009239_1_0_1"/>
<feature type="region of interest" description="Disordered" evidence="7">
    <location>
        <begin position="689"/>
        <end position="710"/>
    </location>
</feature>
<gene>
    <name evidence="9" type="ORF">CHGG_10499</name>
</gene>
<dbReference type="InterPro" id="IPR001138">
    <property type="entry name" value="Zn2Cys6_DnaBD"/>
</dbReference>
<dbReference type="VEuPathDB" id="FungiDB:CHGG_10499"/>
<name>Q2GNF5_CHAGB</name>
<dbReference type="InParanoid" id="Q2GNF5"/>
<dbReference type="GO" id="GO:0006351">
    <property type="term" value="P:DNA-templated transcription"/>
    <property type="evidence" value="ECO:0007669"/>
    <property type="project" value="InterPro"/>
</dbReference>
<keyword evidence="4" id="KW-0238">DNA-binding</keyword>
<dbReference type="GO" id="GO:0005634">
    <property type="term" value="C:nucleus"/>
    <property type="evidence" value="ECO:0007669"/>
    <property type="project" value="UniProtKB-SubCell"/>
</dbReference>
<evidence type="ECO:0000256" key="6">
    <source>
        <dbReference type="ARBA" id="ARBA00023242"/>
    </source>
</evidence>
<dbReference type="InterPro" id="IPR007219">
    <property type="entry name" value="XnlR_reg_dom"/>
</dbReference>
<dbReference type="RefSeq" id="XP_001228426.1">
    <property type="nucleotide sequence ID" value="XM_001228425.1"/>
</dbReference>
<keyword evidence="6" id="KW-0539">Nucleus</keyword>
<evidence type="ECO:0000313" key="9">
    <source>
        <dbReference type="EMBL" id="EAQ84095.1"/>
    </source>
</evidence>
<dbReference type="PANTHER" id="PTHR47540">
    <property type="entry name" value="THIAMINE REPRESSIBLE GENES REGULATORY PROTEIN THI5"/>
    <property type="match status" value="1"/>
</dbReference>